<protein>
    <submittedName>
        <fullName evidence="1">Unannotated protein</fullName>
    </submittedName>
</protein>
<sequence>MFGLSVAGAPWTVLVMRRSTGRTSTVTDELSLPGVGSGSVPDTVAVLRSAEPAVPAAGRATTVNSADAPEARAPRVQVTVLDVAAPTQPPDEET</sequence>
<dbReference type="AlphaFoldDB" id="A0A6J7J4X4"/>
<dbReference type="EMBL" id="CAFBMK010000219">
    <property type="protein sequence ID" value="CAB4938146.1"/>
    <property type="molecule type" value="Genomic_DNA"/>
</dbReference>
<reference evidence="1" key="1">
    <citation type="submission" date="2020-05" db="EMBL/GenBank/DDBJ databases">
        <authorList>
            <person name="Chiriac C."/>
            <person name="Salcher M."/>
            <person name="Ghai R."/>
            <person name="Kavagutti S V."/>
        </authorList>
    </citation>
    <scope>NUCLEOTIDE SEQUENCE</scope>
</reference>
<organism evidence="1">
    <name type="scientific">freshwater metagenome</name>
    <dbReference type="NCBI Taxonomy" id="449393"/>
    <lineage>
        <taxon>unclassified sequences</taxon>
        <taxon>metagenomes</taxon>
        <taxon>ecological metagenomes</taxon>
    </lineage>
</organism>
<name>A0A6J7J4X4_9ZZZZ</name>
<accession>A0A6J7J4X4</accession>
<proteinExistence type="predicted"/>
<gene>
    <name evidence="1" type="ORF">UFOPK3564_02779</name>
</gene>
<evidence type="ECO:0000313" key="1">
    <source>
        <dbReference type="EMBL" id="CAB4938146.1"/>
    </source>
</evidence>